<dbReference type="EMBL" id="LUCM01011586">
    <property type="protein sequence ID" value="KAA0183749.1"/>
    <property type="molecule type" value="Genomic_DNA"/>
</dbReference>
<feature type="short sequence motif" description="GXGXXG" evidence="2">
    <location>
        <begin position="30"/>
        <end position="35"/>
    </location>
</feature>
<evidence type="ECO:0000313" key="6">
    <source>
        <dbReference type="Proteomes" id="UP000728185"/>
    </source>
</evidence>
<sequence>MVEAPEQVKFYEDRYYRDRTNLKHNLSFAGCGFLGLYHVGVCCCLKKLAPHLYQNKHISGSSAGAIAAVCLVCDVNIAECVQYMCELINNARRYLLGPFDPRFRVTEHLREGLNRILPSDAHVICSGRLSISMTSFATGKNVVVNQFRDKYELINAVLCSTFIPIFSGFVPPTFRGQPVLDGGLSDNLLWIDKMTIRISPFAGDADICPLDAPWDSGYLAPAPQHIEDVIGSISFFHNNMRVNISNIRRLICMVWPMESDELASLACQGYEDARRFLITRGFIACRLHRHPRSSVSSIVRGHFGLPTATSVRRFRRNASLHNLDTNHIDLKRKKRMGDTESSHSTSLSVSPSPLNQVSYAATKGMCRHSACQLGWNVSDCAACQEELCKANNSTMPAFLLTIIRGSGNAKRSVSLSLLMSSLRVIEQGWGLFQTTIDSGAHSLYQLGHHLFYLPIKLQLDLLIRIVTK</sequence>
<dbReference type="AlphaFoldDB" id="A0A8E0VES7"/>
<keyword evidence="2" id="KW-0378">Hydrolase</keyword>
<dbReference type="GO" id="GO:0005737">
    <property type="term" value="C:cytoplasm"/>
    <property type="evidence" value="ECO:0007669"/>
    <property type="project" value="TreeGrafter"/>
</dbReference>
<feature type="active site" description="Proton acceptor" evidence="2">
    <location>
        <position position="181"/>
    </location>
</feature>
<dbReference type="InterPro" id="IPR033562">
    <property type="entry name" value="PLPL"/>
</dbReference>
<evidence type="ECO:0000313" key="5">
    <source>
        <dbReference type="EMBL" id="KAA0183749.1"/>
    </source>
</evidence>
<dbReference type="OrthoDB" id="197155at2759"/>
<dbReference type="PANTHER" id="PTHR12406">
    <property type="entry name" value="CALCIUM-INDEPENDENT PHOSPHOLIPASE A2 IPLA2 -RELATED"/>
    <property type="match status" value="1"/>
</dbReference>
<feature type="region of interest" description="Disordered" evidence="3">
    <location>
        <begin position="332"/>
        <end position="351"/>
    </location>
</feature>
<evidence type="ECO:0000256" key="3">
    <source>
        <dbReference type="SAM" id="MobiDB-lite"/>
    </source>
</evidence>
<dbReference type="PROSITE" id="PS51635">
    <property type="entry name" value="PNPLA"/>
    <property type="match status" value="1"/>
</dbReference>
<dbReference type="PANTHER" id="PTHR12406:SF41">
    <property type="entry name" value="BRUMMER, ISOFORM B-RELATED"/>
    <property type="match status" value="1"/>
</dbReference>
<proteinExistence type="predicted"/>
<organism evidence="5 6">
    <name type="scientific">Fasciolopsis buskii</name>
    <dbReference type="NCBI Taxonomy" id="27845"/>
    <lineage>
        <taxon>Eukaryota</taxon>
        <taxon>Metazoa</taxon>
        <taxon>Spiralia</taxon>
        <taxon>Lophotrochozoa</taxon>
        <taxon>Platyhelminthes</taxon>
        <taxon>Trematoda</taxon>
        <taxon>Digenea</taxon>
        <taxon>Plagiorchiida</taxon>
        <taxon>Echinostomata</taxon>
        <taxon>Echinostomatoidea</taxon>
        <taxon>Fasciolidae</taxon>
        <taxon>Fasciolopsis</taxon>
    </lineage>
</organism>
<dbReference type="SUPFAM" id="SSF52151">
    <property type="entry name" value="FabD/lysophospholipase-like"/>
    <property type="match status" value="1"/>
</dbReference>
<feature type="compositionally biased region" description="Low complexity" evidence="3">
    <location>
        <begin position="342"/>
        <end position="351"/>
    </location>
</feature>
<gene>
    <name evidence="5" type="ORF">FBUS_08413</name>
</gene>
<dbReference type="Pfam" id="PF01734">
    <property type="entry name" value="Patatin"/>
    <property type="match status" value="1"/>
</dbReference>
<accession>A0A8E0VES7</accession>
<dbReference type="Proteomes" id="UP000728185">
    <property type="component" value="Unassembled WGS sequence"/>
</dbReference>
<dbReference type="GO" id="GO:0004806">
    <property type="term" value="F:triacylglycerol lipase activity"/>
    <property type="evidence" value="ECO:0007669"/>
    <property type="project" value="TreeGrafter"/>
</dbReference>
<dbReference type="InterPro" id="IPR016035">
    <property type="entry name" value="Acyl_Trfase/lysoPLipase"/>
</dbReference>
<dbReference type="Gene3D" id="3.40.1090.10">
    <property type="entry name" value="Cytosolic phospholipase A2 catalytic domain"/>
    <property type="match status" value="2"/>
</dbReference>
<evidence type="ECO:0000259" key="4">
    <source>
        <dbReference type="PROSITE" id="PS51635"/>
    </source>
</evidence>
<reference evidence="5" key="1">
    <citation type="submission" date="2019-05" db="EMBL/GenBank/DDBJ databases">
        <title>Annotation for the trematode Fasciolopsis buski.</title>
        <authorList>
            <person name="Choi Y.-J."/>
        </authorList>
    </citation>
    <scope>NUCLEOTIDE SEQUENCE</scope>
    <source>
        <strain evidence="5">HT</strain>
        <tissue evidence="5">Whole worm</tissue>
    </source>
</reference>
<feature type="short sequence motif" description="GXSXG" evidence="2">
    <location>
        <begin position="60"/>
        <end position="64"/>
    </location>
</feature>
<evidence type="ECO:0000256" key="2">
    <source>
        <dbReference type="PROSITE-ProRule" id="PRU01161"/>
    </source>
</evidence>
<feature type="active site" description="Nucleophile" evidence="2">
    <location>
        <position position="62"/>
    </location>
</feature>
<dbReference type="GO" id="GO:0055088">
    <property type="term" value="P:lipid homeostasis"/>
    <property type="evidence" value="ECO:0007669"/>
    <property type="project" value="TreeGrafter"/>
</dbReference>
<dbReference type="GO" id="GO:0005811">
    <property type="term" value="C:lipid droplet"/>
    <property type="evidence" value="ECO:0007669"/>
    <property type="project" value="TreeGrafter"/>
</dbReference>
<protein>
    <submittedName>
        <fullName evidence="5">Patatin phospholipase domain-containing protein 2</fullName>
    </submittedName>
</protein>
<feature type="short sequence motif" description="DGA/G" evidence="2">
    <location>
        <begin position="181"/>
        <end position="183"/>
    </location>
</feature>
<dbReference type="InterPro" id="IPR002641">
    <property type="entry name" value="PNPLA_dom"/>
</dbReference>
<keyword evidence="2" id="KW-0442">Lipid degradation</keyword>
<dbReference type="GO" id="GO:0019433">
    <property type="term" value="P:triglyceride catabolic process"/>
    <property type="evidence" value="ECO:0007669"/>
    <property type="project" value="TreeGrafter"/>
</dbReference>
<keyword evidence="6" id="KW-1185">Reference proteome</keyword>
<evidence type="ECO:0000256" key="1">
    <source>
        <dbReference type="ARBA" id="ARBA00023098"/>
    </source>
</evidence>
<dbReference type="GO" id="GO:0016020">
    <property type="term" value="C:membrane"/>
    <property type="evidence" value="ECO:0007669"/>
    <property type="project" value="TreeGrafter"/>
</dbReference>
<feature type="domain" description="PNPLA" evidence="4">
    <location>
        <begin position="26"/>
        <end position="194"/>
    </location>
</feature>
<comment type="caution">
    <text evidence="5">The sequence shown here is derived from an EMBL/GenBank/DDBJ whole genome shotgun (WGS) entry which is preliminary data.</text>
</comment>
<keyword evidence="1 2" id="KW-0443">Lipid metabolism</keyword>
<name>A0A8E0VES7_9TREM</name>